<dbReference type="FunFam" id="1.10.10.60:FF:000141">
    <property type="entry name" value="TetR family transcriptional regulator"/>
    <property type="match status" value="1"/>
</dbReference>
<feature type="DNA-binding region" description="H-T-H motif" evidence="4">
    <location>
        <begin position="57"/>
        <end position="76"/>
    </location>
</feature>
<evidence type="ECO:0000256" key="3">
    <source>
        <dbReference type="ARBA" id="ARBA00023163"/>
    </source>
</evidence>
<evidence type="ECO:0000259" key="6">
    <source>
        <dbReference type="PROSITE" id="PS50977"/>
    </source>
</evidence>
<evidence type="ECO:0000256" key="1">
    <source>
        <dbReference type="ARBA" id="ARBA00023015"/>
    </source>
</evidence>
<dbReference type="PRINTS" id="PR00455">
    <property type="entry name" value="HTHTETR"/>
</dbReference>
<evidence type="ECO:0000313" key="7">
    <source>
        <dbReference type="EMBL" id="ACZ22669.1"/>
    </source>
</evidence>
<dbReference type="InterPro" id="IPR023772">
    <property type="entry name" value="DNA-bd_HTH_TetR-type_CS"/>
</dbReference>
<keyword evidence="8" id="KW-1185">Reference proteome</keyword>
<dbReference type="PANTHER" id="PTHR30055">
    <property type="entry name" value="HTH-TYPE TRANSCRIPTIONAL REGULATOR RUTR"/>
    <property type="match status" value="1"/>
</dbReference>
<protein>
    <submittedName>
        <fullName evidence="7">Transcriptional regulator</fullName>
    </submittedName>
</protein>
<keyword evidence="3" id="KW-0804">Transcription</keyword>
<organism evidence="7 8">
    <name type="scientific">Sanguibacter keddieii (strain ATCC 51767 / DSM 10542 / NCFB 3025 / ST-74)</name>
    <dbReference type="NCBI Taxonomy" id="446469"/>
    <lineage>
        <taxon>Bacteria</taxon>
        <taxon>Bacillati</taxon>
        <taxon>Actinomycetota</taxon>
        <taxon>Actinomycetes</taxon>
        <taxon>Micrococcales</taxon>
        <taxon>Sanguibacteraceae</taxon>
        <taxon>Sanguibacter</taxon>
    </lineage>
</organism>
<dbReference type="PROSITE" id="PS01081">
    <property type="entry name" value="HTH_TETR_1"/>
    <property type="match status" value="1"/>
</dbReference>
<evidence type="ECO:0000313" key="8">
    <source>
        <dbReference type="Proteomes" id="UP000000322"/>
    </source>
</evidence>
<dbReference type="GO" id="GO:0003700">
    <property type="term" value="F:DNA-binding transcription factor activity"/>
    <property type="evidence" value="ECO:0007669"/>
    <property type="project" value="TreeGrafter"/>
</dbReference>
<dbReference type="GO" id="GO:0045892">
    <property type="term" value="P:negative regulation of DNA-templated transcription"/>
    <property type="evidence" value="ECO:0007669"/>
    <property type="project" value="UniProtKB-ARBA"/>
</dbReference>
<dbReference type="InterPro" id="IPR001647">
    <property type="entry name" value="HTH_TetR"/>
</dbReference>
<keyword evidence="1" id="KW-0805">Transcription regulation</keyword>
<dbReference type="InterPro" id="IPR050109">
    <property type="entry name" value="HTH-type_TetR-like_transc_reg"/>
</dbReference>
<dbReference type="GO" id="GO:0000976">
    <property type="term" value="F:transcription cis-regulatory region binding"/>
    <property type="evidence" value="ECO:0007669"/>
    <property type="project" value="TreeGrafter"/>
</dbReference>
<reference evidence="7 8" key="1">
    <citation type="journal article" date="2009" name="Stand. Genomic Sci.">
        <title>Complete genome sequence of Sanguibacter keddieii type strain (ST-74).</title>
        <authorList>
            <person name="Ivanova N."/>
            <person name="Sikorski J."/>
            <person name="Sims D."/>
            <person name="Brettin T."/>
            <person name="Detter J.C."/>
            <person name="Han C."/>
            <person name="Lapidus A."/>
            <person name="Copeland A."/>
            <person name="Glavina Del Rio T."/>
            <person name="Nolan M."/>
            <person name="Chen F."/>
            <person name="Lucas S."/>
            <person name="Tice H."/>
            <person name="Cheng J.F."/>
            <person name="Bruce D."/>
            <person name="Goodwin L."/>
            <person name="Pitluck S."/>
            <person name="Pati A."/>
            <person name="Mavromatis K."/>
            <person name="Chen A."/>
            <person name="Palaniappan K."/>
            <person name="D'haeseleer P."/>
            <person name="Chain P."/>
            <person name="Bristow J."/>
            <person name="Eisen J.A."/>
            <person name="Markowitz V."/>
            <person name="Hugenholtz P."/>
            <person name="Goker M."/>
            <person name="Pukall R."/>
            <person name="Klenk H.P."/>
            <person name="Kyrpides N.C."/>
        </authorList>
    </citation>
    <scope>NUCLEOTIDE SEQUENCE [LARGE SCALE GENOMIC DNA]</scope>
    <source>
        <strain evidence="8">ATCC 51767 / DSM 10542 / NCFB 3025 / ST-74</strain>
    </source>
</reference>
<dbReference type="PANTHER" id="PTHR30055:SF160">
    <property type="entry name" value="TRANSCRIPTIONAL REGULATORY PROTEIN (PROBABLY ASNC-FAMILY)-RELATED"/>
    <property type="match status" value="1"/>
</dbReference>
<proteinExistence type="predicted"/>
<evidence type="ECO:0000256" key="4">
    <source>
        <dbReference type="PROSITE-ProRule" id="PRU00335"/>
    </source>
</evidence>
<evidence type="ECO:0000256" key="2">
    <source>
        <dbReference type="ARBA" id="ARBA00023125"/>
    </source>
</evidence>
<dbReference type="HOGENOM" id="CLU_069356_11_2_11"/>
<evidence type="ECO:0000256" key="5">
    <source>
        <dbReference type="SAM" id="MobiDB-lite"/>
    </source>
</evidence>
<dbReference type="Gene3D" id="1.10.357.10">
    <property type="entry name" value="Tetracycline Repressor, domain 2"/>
    <property type="match status" value="1"/>
</dbReference>
<dbReference type="InterPro" id="IPR009057">
    <property type="entry name" value="Homeodomain-like_sf"/>
</dbReference>
<dbReference type="KEGG" id="ske:Sked_27670"/>
<name>D1BAW8_SANKS</name>
<dbReference type="STRING" id="446469.Sked_27670"/>
<dbReference type="PROSITE" id="PS50977">
    <property type="entry name" value="HTH_TETR_2"/>
    <property type="match status" value="1"/>
</dbReference>
<dbReference type="eggNOG" id="COG1309">
    <property type="taxonomic scope" value="Bacteria"/>
</dbReference>
<accession>D1BAW8</accession>
<keyword evidence="2 4" id="KW-0238">DNA-binding</keyword>
<dbReference type="Proteomes" id="UP000000322">
    <property type="component" value="Chromosome"/>
</dbReference>
<dbReference type="OrthoDB" id="70491at2"/>
<feature type="region of interest" description="Disordered" evidence="5">
    <location>
        <begin position="1"/>
        <end position="34"/>
    </location>
</feature>
<dbReference type="SUPFAM" id="SSF46689">
    <property type="entry name" value="Homeodomain-like"/>
    <property type="match status" value="1"/>
</dbReference>
<dbReference type="AlphaFoldDB" id="D1BAW8"/>
<dbReference type="InterPro" id="IPR036271">
    <property type="entry name" value="Tet_transcr_reg_TetR-rel_C_sf"/>
</dbReference>
<dbReference type="SUPFAM" id="SSF48498">
    <property type="entry name" value="Tetracyclin repressor-like, C-terminal domain"/>
    <property type="match status" value="1"/>
</dbReference>
<dbReference type="EMBL" id="CP001819">
    <property type="protein sequence ID" value="ACZ22669.1"/>
    <property type="molecule type" value="Genomic_DNA"/>
</dbReference>
<gene>
    <name evidence="7" type="ordered locus">Sked_27670</name>
</gene>
<sequence>MLPETRRSRPYSGRVVNHPPPDPHRRLRPRMPKSERQAQILTIAQDLFATHGFHHISMDDIAERAEVSKPILYRHFPSKLDLYLAVIDERGQALVDSVALALVPVREAAAAAAASGNADRDVDGYAVVHAVVRAYVDFADGCGVAASLLFESDVTRDDVVRERVEEPNRRNAELFAAALATFTDLTEAQTLTVARTATVMARVAASDTLRADRDADTARAADGETTMDTAELVAQFAWRGIHGMVRREVPSEGR</sequence>
<feature type="domain" description="HTH tetR-type" evidence="6">
    <location>
        <begin position="34"/>
        <end position="94"/>
    </location>
</feature>
<dbReference type="Pfam" id="PF00440">
    <property type="entry name" value="TetR_N"/>
    <property type="match status" value="1"/>
</dbReference>